<sequence>MDSSISIYWMGGLSIIPCIVVAVVAVYSMKSTIKKERESREFELKLKNREGMVSYRLQAYERLALFLERITPDALILRVSPTGKNVFHYQRELLLSLRSELDHNLSQQVYITSEVWGYVRLAKERMSMLVNEAASGLSPEMPAERLRDEIFELYSEQEDQPIQTALDALKREVGINF</sequence>
<evidence type="ECO:0000313" key="2">
    <source>
        <dbReference type="Proteomes" id="UP000826212"/>
    </source>
</evidence>
<dbReference type="Proteomes" id="UP000826212">
    <property type="component" value="Chromosome"/>
</dbReference>
<accession>A0AC61NHB3</accession>
<reference evidence="1" key="1">
    <citation type="submission" date="2021-08" db="EMBL/GenBank/DDBJ databases">
        <title>Novel anaerobic bacterium isolated from sea squirt in East Sea, Republic of Korea.</title>
        <authorList>
            <person name="Nguyen T.H."/>
            <person name="Li Z."/>
            <person name="Lee Y.-J."/>
            <person name="Ko J."/>
            <person name="Kim S.-G."/>
        </authorList>
    </citation>
    <scope>NUCLEOTIDE SEQUENCE</scope>
    <source>
        <strain evidence="1">KCTC 25031</strain>
    </source>
</reference>
<proteinExistence type="predicted"/>
<protein>
    <submittedName>
        <fullName evidence="1">Uncharacterized protein</fullName>
    </submittedName>
</protein>
<keyword evidence="2" id="KW-1185">Reference proteome</keyword>
<gene>
    <name evidence="1" type="ORF">K4L44_03515</name>
</gene>
<dbReference type="EMBL" id="CP081303">
    <property type="protein sequence ID" value="QZE14918.1"/>
    <property type="molecule type" value="Genomic_DNA"/>
</dbReference>
<name>A0AC61NHB3_9BACT</name>
<organism evidence="1 2">
    <name type="scientific">Halosquirtibacter laminarini</name>
    <dbReference type="NCBI Taxonomy" id="3374600"/>
    <lineage>
        <taxon>Bacteria</taxon>
        <taxon>Pseudomonadati</taxon>
        <taxon>Bacteroidota</taxon>
        <taxon>Bacteroidia</taxon>
        <taxon>Marinilabiliales</taxon>
        <taxon>Prolixibacteraceae</taxon>
        <taxon>Halosquirtibacter</taxon>
    </lineage>
</organism>
<evidence type="ECO:0000313" key="1">
    <source>
        <dbReference type="EMBL" id="QZE14918.1"/>
    </source>
</evidence>